<dbReference type="Proteomes" id="UP000321922">
    <property type="component" value="Unassembled WGS sequence"/>
</dbReference>
<dbReference type="PANTHER" id="PTHR46889">
    <property type="entry name" value="TRANSPOSASE INSF FOR INSERTION SEQUENCE IS3B-RELATED"/>
    <property type="match status" value="1"/>
</dbReference>
<dbReference type="GO" id="GO:0015074">
    <property type="term" value="P:DNA integration"/>
    <property type="evidence" value="ECO:0007669"/>
    <property type="project" value="InterPro"/>
</dbReference>
<dbReference type="GO" id="GO:0003676">
    <property type="term" value="F:nucleic acid binding"/>
    <property type="evidence" value="ECO:0007669"/>
    <property type="project" value="InterPro"/>
</dbReference>
<keyword evidence="3" id="KW-1185">Reference proteome</keyword>
<dbReference type="NCBIfam" id="NF033516">
    <property type="entry name" value="transpos_IS3"/>
    <property type="match status" value="1"/>
</dbReference>
<dbReference type="Gene3D" id="3.30.420.10">
    <property type="entry name" value="Ribonuclease H-like superfamily/Ribonuclease H"/>
    <property type="match status" value="1"/>
</dbReference>
<evidence type="ECO:0000313" key="2">
    <source>
        <dbReference type="EMBL" id="GEM77600.1"/>
    </source>
</evidence>
<evidence type="ECO:0000313" key="3">
    <source>
        <dbReference type="Proteomes" id="UP000321922"/>
    </source>
</evidence>
<dbReference type="InterPro" id="IPR001584">
    <property type="entry name" value="Integrase_cat-core"/>
</dbReference>
<dbReference type="InterPro" id="IPR048020">
    <property type="entry name" value="Transpos_IS3"/>
</dbReference>
<dbReference type="PANTHER" id="PTHR46889:SF5">
    <property type="entry name" value="INTEGRASE PROTEIN"/>
    <property type="match status" value="1"/>
</dbReference>
<sequence>METEIDLRTYRRWYQGGAVQEDQRPLAARPEPANKLTEKERSAILDVCNAPEYAALPPTQIVPTLLDKGVYLGSESTFYRTLRQAGQVEHRGRQRARKKVARPSSYTATAPKQVLTWDITYLPAAVRGQHYYLYLIEDIYSRKIVGYEVYEQESGEKASQLLQRTLMREQCFNQALVLHSDNGSAMKSSTMKAKMEELGVTPSYSRPRVSDDNPYVESLFRTLKYVPSWPSKGFASLEESRAWVDRFVEWYNNEHKHRGLNYVTPSERHAGKDSEILQKRAAVLEVRREQNPERWSGEIRNCKPVGNVHLNPEKEVA</sequence>
<dbReference type="InterPro" id="IPR036397">
    <property type="entry name" value="RNaseH_sf"/>
</dbReference>
<reference evidence="2 3" key="1">
    <citation type="submission" date="2019-07" db="EMBL/GenBank/DDBJ databases">
        <title>Whole genome shotgun sequence of Vibrio sagamiensis NBRC 104589.</title>
        <authorList>
            <person name="Hosoyama A."/>
            <person name="Uohara A."/>
            <person name="Ohji S."/>
            <person name="Ichikawa N."/>
        </authorList>
    </citation>
    <scope>NUCLEOTIDE SEQUENCE [LARGE SCALE GENOMIC DNA]</scope>
    <source>
        <strain evidence="2 3">NBRC 104589</strain>
    </source>
</reference>
<feature type="domain" description="Integrase catalytic" evidence="1">
    <location>
        <begin position="107"/>
        <end position="273"/>
    </location>
</feature>
<dbReference type="Pfam" id="PF13683">
    <property type="entry name" value="rve_3"/>
    <property type="match status" value="1"/>
</dbReference>
<gene>
    <name evidence="2" type="primary">tnpA</name>
    <name evidence="2" type="ORF">VSA01S_37120</name>
</gene>
<name>A0A511QJU1_9VIBR</name>
<proteinExistence type="predicted"/>
<comment type="caution">
    <text evidence="2">The sequence shown here is derived from an EMBL/GenBank/DDBJ whole genome shotgun (WGS) entry which is preliminary data.</text>
</comment>
<dbReference type="InterPro" id="IPR012337">
    <property type="entry name" value="RNaseH-like_sf"/>
</dbReference>
<dbReference type="PROSITE" id="PS50994">
    <property type="entry name" value="INTEGRASE"/>
    <property type="match status" value="1"/>
</dbReference>
<dbReference type="InterPro" id="IPR050900">
    <property type="entry name" value="Transposase_IS3/IS150/IS904"/>
</dbReference>
<protein>
    <submittedName>
        <fullName evidence="2">Transposase</fullName>
    </submittedName>
</protein>
<evidence type="ECO:0000259" key="1">
    <source>
        <dbReference type="PROSITE" id="PS50994"/>
    </source>
</evidence>
<dbReference type="EMBL" id="BJXJ01000070">
    <property type="protein sequence ID" value="GEM77600.1"/>
    <property type="molecule type" value="Genomic_DNA"/>
</dbReference>
<dbReference type="SUPFAM" id="SSF53098">
    <property type="entry name" value="Ribonuclease H-like"/>
    <property type="match status" value="1"/>
</dbReference>
<accession>A0A511QJU1</accession>
<dbReference type="AlphaFoldDB" id="A0A511QJU1"/>
<organism evidence="2 3">
    <name type="scientific">Vibrio sagamiensis NBRC 104589</name>
    <dbReference type="NCBI Taxonomy" id="1219064"/>
    <lineage>
        <taxon>Bacteria</taxon>
        <taxon>Pseudomonadati</taxon>
        <taxon>Pseudomonadota</taxon>
        <taxon>Gammaproteobacteria</taxon>
        <taxon>Vibrionales</taxon>
        <taxon>Vibrionaceae</taxon>
        <taxon>Vibrio</taxon>
    </lineage>
</organism>